<gene>
    <name evidence="2" type="ORF">F5984_01630</name>
</gene>
<sequence length="188" mass="21224">MSAETSFFSHPLLRVPLIAGAATGALAIAYLLVLYVMGVESVLYVRSMRPLDFGFYLIAMGTTLWYYRKYINGGLLHLWEGLTICYVINVVAALLTGWFIYLFISFVDADLFTRYIADLLKFQTSDKAAFVKQFSEEAFAAQIAKTKATQPAELIWDELLKKSLMTVFPALILSLIFRKQDYSIMNPG</sequence>
<keyword evidence="1" id="KW-0472">Membrane</keyword>
<keyword evidence="3" id="KW-1185">Reference proteome</keyword>
<proteinExistence type="predicted"/>
<feature type="transmembrane region" description="Helical" evidence="1">
    <location>
        <begin position="12"/>
        <end position="33"/>
    </location>
</feature>
<name>A0A7J5U512_9BACT</name>
<evidence type="ECO:0000313" key="3">
    <source>
        <dbReference type="Proteomes" id="UP000488299"/>
    </source>
</evidence>
<dbReference type="InterPro" id="IPR025250">
    <property type="entry name" value="DUF4199"/>
</dbReference>
<dbReference type="RefSeq" id="WP_152122188.1">
    <property type="nucleotide sequence ID" value="NZ_WELI01000001.1"/>
</dbReference>
<keyword evidence="1" id="KW-0812">Transmembrane</keyword>
<dbReference type="AlphaFoldDB" id="A0A7J5U512"/>
<feature type="transmembrane region" description="Helical" evidence="1">
    <location>
        <begin position="53"/>
        <end position="71"/>
    </location>
</feature>
<evidence type="ECO:0000313" key="2">
    <source>
        <dbReference type="EMBL" id="KAB7732677.1"/>
    </source>
</evidence>
<evidence type="ECO:0000256" key="1">
    <source>
        <dbReference type="SAM" id="Phobius"/>
    </source>
</evidence>
<keyword evidence="1" id="KW-1133">Transmembrane helix</keyword>
<dbReference type="EMBL" id="WELI01000001">
    <property type="protein sequence ID" value="KAB7732677.1"/>
    <property type="molecule type" value="Genomic_DNA"/>
</dbReference>
<protein>
    <submittedName>
        <fullName evidence="2">DUF4199 family protein</fullName>
    </submittedName>
</protein>
<dbReference type="Pfam" id="PF13858">
    <property type="entry name" value="DUF4199"/>
    <property type="match status" value="1"/>
</dbReference>
<dbReference type="Proteomes" id="UP000488299">
    <property type="component" value="Unassembled WGS sequence"/>
</dbReference>
<comment type="caution">
    <text evidence="2">The sequence shown here is derived from an EMBL/GenBank/DDBJ whole genome shotgun (WGS) entry which is preliminary data.</text>
</comment>
<feature type="transmembrane region" description="Helical" evidence="1">
    <location>
        <begin position="83"/>
        <end position="104"/>
    </location>
</feature>
<reference evidence="2 3" key="1">
    <citation type="submission" date="2019-10" db="EMBL/GenBank/DDBJ databases">
        <title>Rudanella paleaurantiibacter sp. nov., isolated from sludge.</title>
        <authorList>
            <person name="Xu S.Q."/>
        </authorList>
    </citation>
    <scope>NUCLEOTIDE SEQUENCE [LARGE SCALE GENOMIC DNA]</scope>
    <source>
        <strain evidence="2 3">HX-22-17</strain>
    </source>
</reference>
<organism evidence="2 3">
    <name type="scientific">Rudanella paleaurantiibacter</name>
    <dbReference type="NCBI Taxonomy" id="2614655"/>
    <lineage>
        <taxon>Bacteria</taxon>
        <taxon>Pseudomonadati</taxon>
        <taxon>Bacteroidota</taxon>
        <taxon>Cytophagia</taxon>
        <taxon>Cytophagales</taxon>
        <taxon>Cytophagaceae</taxon>
        <taxon>Rudanella</taxon>
    </lineage>
</organism>
<accession>A0A7J5U512</accession>